<evidence type="ECO:0000256" key="3">
    <source>
        <dbReference type="PROSITE-ProRule" id="PRU01193"/>
    </source>
</evidence>
<reference evidence="7" key="2">
    <citation type="journal article" date="2016" name="Sci. Rep.">
        <title>Dictyocaulus viviparus genome, variome and transcriptome elucidate lungworm biology and support future intervention.</title>
        <authorList>
            <person name="McNulty S.N."/>
            <person name="Strube C."/>
            <person name="Rosa B.A."/>
            <person name="Martin J.C."/>
            <person name="Tyagi R."/>
            <person name="Choi Y.J."/>
            <person name="Wang Q."/>
            <person name="Hallsworth Pepin K."/>
            <person name="Zhang X."/>
            <person name="Ozersky P."/>
            <person name="Wilson R.K."/>
            <person name="Sternberg P.W."/>
            <person name="Gasser R.B."/>
            <person name="Mitreva M."/>
        </authorList>
    </citation>
    <scope>NUCLEOTIDE SEQUENCE [LARGE SCALE GENOMIC DNA]</scope>
    <source>
        <strain evidence="7">HannoverDv2000</strain>
    </source>
</reference>
<dbReference type="PANTHER" id="PTHR12064">
    <property type="entry name" value="METAL TRANSPORTER CNNM"/>
    <property type="match status" value="1"/>
</dbReference>
<keyword evidence="3 4" id="KW-0812">Transmembrane</keyword>
<feature type="transmembrane region" description="Helical" evidence="4">
    <location>
        <begin position="237"/>
        <end position="257"/>
    </location>
</feature>
<dbReference type="AlphaFoldDB" id="A0A0D8XMI2"/>
<dbReference type="GO" id="GO:0016020">
    <property type="term" value="C:membrane"/>
    <property type="evidence" value="ECO:0007669"/>
    <property type="project" value="UniProtKB-UniRule"/>
</dbReference>
<evidence type="ECO:0000313" key="7">
    <source>
        <dbReference type="Proteomes" id="UP000053766"/>
    </source>
</evidence>
<feature type="transmembrane region" description="Helical" evidence="4">
    <location>
        <begin position="278"/>
        <end position="299"/>
    </location>
</feature>
<dbReference type="Pfam" id="PF01595">
    <property type="entry name" value="CNNM"/>
    <property type="match status" value="1"/>
</dbReference>
<keyword evidence="7" id="KW-1185">Reference proteome</keyword>
<dbReference type="STRING" id="29172.A0A0D8XMI2"/>
<keyword evidence="3 4" id="KW-1133">Transmembrane helix</keyword>
<dbReference type="GO" id="GO:0030026">
    <property type="term" value="P:intracellular manganese ion homeostasis"/>
    <property type="evidence" value="ECO:0007669"/>
    <property type="project" value="TreeGrafter"/>
</dbReference>
<organism evidence="6 7">
    <name type="scientific">Dictyocaulus viviparus</name>
    <name type="common">Bovine lungworm</name>
    <dbReference type="NCBI Taxonomy" id="29172"/>
    <lineage>
        <taxon>Eukaryota</taxon>
        <taxon>Metazoa</taxon>
        <taxon>Ecdysozoa</taxon>
        <taxon>Nematoda</taxon>
        <taxon>Chromadorea</taxon>
        <taxon>Rhabditida</taxon>
        <taxon>Rhabditina</taxon>
        <taxon>Rhabditomorpha</taxon>
        <taxon>Strongyloidea</taxon>
        <taxon>Metastrongylidae</taxon>
        <taxon>Dictyocaulus</taxon>
    </lineage>
</organism>
<dbReference type="Gene3D" id="3.10.580.10">
    <property type="entry name" value="CBS-domain"/>
    <property type="match status" value="1"/>
</dbReference>
<name>A0A0D8XMI2_DICVI</name>
<gene>
    <name evidence="6" type="ORF">DICVIV_08232</name>
</gene>
<dbReference type="EMBL" id="KN716390">
    <property type="protein sequence ID" value="KJH45725.1"/>
    <property type="molecule type" value="Genomic_DNA"/>
</dbReference>
<dbReference type="PROSITE" id="PS51846">
    <property type="entry name" value="CNNM"/>
    <property type="match status" value="1"/>
</dbReference>
<dbReference type="InterPro" id="IPR045095">
    <property type="entry name" value="ACDP"/>
</dbReference>
<dbReference type="GO" id="GO:0010960">
    <property type="term" value="P:magnesium ion homeostasis"/>
    <property type="evidence" value="ECO:0007669"/>
    <property type="project" value="InterPro"/>
</dbReference>
<evidence type="ECO:0000259" key="5">
    <source>
        <dbReference type="PROSITE" id="PS51846"/>
    </source>
</evidence>
<dbReference type="GO" id="GO:0005737">
    <property type="term" value="C:cytoplasm"/>
    <property type="evidence" value="ECO:0007669"/>
    <property type="project" value="TreeGrafter"/>
</dbReference>
<feature type="domain" description="CNNM transmembrane" evidence="5">
    <location>
        <begin position="145"/>
        <end position="328"/>
    </location>
</feature>
<reference evidence="6 7" key="1">
    <citation type="submission" date="2013-11" db="EMBL/GenBank/DDBJ databases">
        <title>Draft genome of the bovine lungworm Dictyocaulus viviparus.</title>
        <authorList>
            <person name="Mitreva M."/>
        </authorList>
    </citation>
    <scope>NUCLEOTIDE SEQUENCE [LARGE SCALE GENOMIC DNA]</scope>
    <source>
        <strain evidence="6 7">HannoverDv2000</strain>
    </source>
</reference>
<dbReference type="InterPro" id="IPR002550">
    <property type="entry name" value="CNNM"/>
</dbReference>
<evidence type="ECO:0000256" key="2">
    <source>
        <dbReference type="ARBA" id="ARBA00023065"/>
    </source>
</evidence>
<evidence type="ECO:0000256" key="1">
    <source>
        <dbReference type="ARBA" id="ARBA00022737"/>
    </source>
</evidence>
<dbReference type="PANTHER" id="PTHR12064:SF97">
    <property type="entry name" value="METAL TRANSPORTER CNNM-5"/>
    <property type="match status" value="1"/>
</dbReference>
<keyword evidence="1" id="KW-0677">Repeat</keyword>
<dbReference type="InterPro" id="IPR046342">
    <property type="entry name" value="CBS_dom_sf"/>
</dbReference>
<keyword evidence="3 4" id="KW-0472">Membrane</keyword>
<evidence type="ECO:0000256" key="4">
    <source>
        <dbReference type="SAM" id="Phobius"/>
    </source>
</evidence>
<proteinExistence type="predicted"/>
<keyword evidence="2" id="KW-0813">Transport</keyword>
<dbReference type="OrthoDB" id="5353557at2759"/>
<feature type="transmembrane region" description="Helical" evidence="4">
    <location>
        <begin position="207"/>
        <end position="231"/>
    </location>
</feature>
<evidence type="ECO:0000313" key="6">
    <source>
        <dbReference type="EMBL" id="KJH45725.1"/>
    </source>
</evidence>
<feature type="transmembrane region" description="Helical" evidence="4">
    <location>
        <begin position="151"/>
        <end position="173"/>
    </location>
</feature>
<accession>A0A0D8XMI2</accession>
<dbReference type="Proteomes" id="UP000053766">
    <property type="component" value="Unassembled WGS sequence"/>
</dbReference>
<protein>
    <submittedName>
        <fullName evidence="6">Phage tail component protein</fullName>
    </submittedName>
</protein>
<keyword evidence="2" id="KW-0406">Ion transport</keyword>
<sequence length="430" mass="49116">MCTTNVRTVLSVHLIASVVYIQRGYTVKILGTRVGKRPAELPSDSEAFFTVFGNNLPVNDYFLSTTDRCEAFFKDSFFKDFDSPDIVEKKIMPLTTDRVFKEAVRLHASDGVSFSEKFSTYHICNKNAGSYNKLLLQVTAQKYEGLWTPRMSLVICIVTIVISAYCSGISFAFMRMSINDMLLITENGDEPHKSYAKKIVKYRKQSNWLICTMAVMNCLVNCFFTTTISSILEQHNYNYLVRIAVSTLIIVLLAEILPQSVGNRYGLMLAAKTRHITLLLFIICAPIAYPLSRLIDYVLGREVREIYSVEKLKTLIKMQSKKMEEKAQGDILARIVDFPKKTVQDMMTPMEDAFVFLVTMLEKGYTRIPVFEDKNRYNLHTVLNVKDLATMTIDQKSTVQDFIDKLDTSKTELLLCEVLAVSIILYKLEY</sequence>
<dbReference type="GO" id="GO:0006811">
    <property type="term" value="P:monoatomic ion transport"/>
    <property type="evidence" value="ECO:0007669"/>
    <property type="project" value="UniProtKB-KW"/>
</dbReference>